<proteinExistence type="predicted"/>
<keyword evidence="2" id="KW-1185">Reference proteome</keyword>
<feature type="non-terminal residue" evidence="1">
    <location>
        <position position="137"/>
    </location>
</feature>
<reference evidence="1 2" key="1">
    <citation type="journal article" date="2016" name="Sci. Rep.">
        <title>Metabolic traits of an uncultured archaeal lineage -MSBL1- from brine pools of the Red Sea.</title>
        <authorList>
            <person name="Mwirichia R."/>
            <person name="Alam I."/>
            <person name="Rashid M."/>
            <person name="Vinu M."/>
            <person name="Ba-Alawi W."/>
            <person name="Anthony Kamau A."/>
            <person name="Kamanda Ngugi D."/>
            <person name="Goker M."/>
            <person name="Klenk H.P."/>
            <person name="Bajic V."/>
            <person name="Stingl U."/>
        </authorList>
    </citation>
    <scope>NUCLEOTIDE SEQUENCE [LARGE SCALE GENOMIC DNA]</scope>
    <source>
        <strain evidence="1">SCGC-AAA261O19</strain>
    </source>
</reference>
<comment type="caution">
    <text evidence="1">The sequence shown here is derived from an EMBL/GenBank/DDBJ whole genome shotgun (WGS) entry which is preliminary data.</text>
</comment>
<dbReference type="EMBL" id="LHYB01000064">
    <property type="protein sequence ID" value="KXB03582.1"/>
    <property type="molecule type" value="Genomic_DNA"/>
</dbReference>
<evidence type="ECO:0000313" key="1">
    <source>
        <dbReference type="EMBL" id="KXB03582.1"/>
    </source>
</evidence>
<evidence type="ECO:0000313" key="2">
    <source>
        <dbReference type="Proteomes" id="UP000070076"/>
    </source>
</evidence>
<accession>A0A133VAV6</accession>
<sequence length="137" mass="15985">MAPLKRLDLPVKAEVYGVDHPELPDNSYILRMDPAKKILYNPLLWGSKLRDYTRKCNQIFLKAEQEISPDFSDLRTEEVCEIVVLRGGLGYRLDDAFEDVFDSYLPQCFVGARRHRVSEEEFRAEINYTNFDPLPEN</sequence>
<dbReference type="Proteomes" id="UP000070076">
    <property type="component" value="Unassembled WGS sequence"/>
</dbReference>
<dbReference type="AlphaFoldDB" id="A0A133VAV6"/>
<organism evidence="1 2">
    <name type="scientific">candidate division MSBL1 archaeon SCGC-AAA261O19</name>
    <dbReference type="NCBI Taxonomy" id="1698277"/>
    <lineage>
        <taxon>Archaea</taxon>
        <taxon>Methanobacteriati</taxon>
        <taxon>Methanobacteriota</taxon>
        <taxon>candidate division MSBL1</taxon>
    </lineage>
</organism>
<protein>
    <submittedName>
        <fullName evidence="1">Uncharacterized protein</fullName>
    </submittedName>
</protein>
<name>A0A133VAV6_9EURY</name>
<gene>
    <name evidence="1" type="ORF">AKJ48_03735</name>
</gene>